<proteinExistence type="predicted"/>
<keyword evidence="2" id="KW-1133">Transmembrane helix</keyword>
<sequence length="627" mass="70369">MKGMQANRTTKHESELMDRVMSLVLGDAAHARLQSTEPNTSKGCSWPECAAYCVPCAKTNKYWTCLTPSTECQENSECILGACFAEPGYCYADAYPQIARCFMGAVPKKPKFRNNIILRLGAAPPVPKPNEPSARWRSWAASCCVMPGVFLIATIWIAYKTCWVIDFSAGDECEWLPERRRGIVCLTVVCMLLFAVLQLLRFVSVKTEIATIAERLGHLENSMQSLRHLSEQLLAAERSYNQSLTMAPRACGKDNPLAKKLVEMLAGTLQVQFNEVDAILLLVRESFSTARVLLDRARDSVKDTGWKIIYYPFIPSFVLIGGVIAILATACYIWNQPKLMYTPRMHLALKSFAPIIVIFMLTAGICGAVAFFISVVVSGYCLQVDDNLVEAIRRLEFSDLVHEKYDIDIVLQHIGSYYIYGTNVNPLATLVANFEAALYSVLRFYSLIRWIVDAGALTCPGLVRINPEPLVHSFLNSTATAYEFFHAKNIWPYYHQIVHVSICQHSPMSNMLFVLMAMLVGFGFCPAIAIAISNHLKRIGFELRRRDSKLLELRESGEDLRQIDESGIAIERRLDCLDVQAQVTVLDSVISSRPAAVQQELRDLGWKTLEEGHQEEEVEDDDTDESQ</sequence>
<keyword evidence="2" id="KW-0472">Membrane</keyword>
<feature type="transmembrane region" description="Helical" evidence="2">
    <location>
        <begin position="308"/>
        <end position="334"/>
    </location>
</feature>
<keyword evidence="2" id="KW-0812">Transmembrane</keyword>
<accession>A0A812S560</accession>
<feature type="compositionally biased region" description="Acidic residues" evidence="1">
    <location>
        <begin position="613"/>
        <end position="627"/>
    </location>
</feature>
<feature type="transmembrane region" description="Helical" evidence="2">
    <location>
        <begin position="511"/>
        <end position="536"/>
    </location>
</feature>
<name>A0A812S560_SYMPI</name>
<keyword evidence="4" id="KW-1185">Reference proteome</keyword>
<gene>
    <name evidence="3" type="ORF">SPIL2461_LOCUS11508</name>
</gene>
<comment type="caution">
    <text evidence="3">The sequence shown here is derived from an EMBL/GenBank/DDBJ whole genome shotgun (WGS) entry which is preliminary data.</text>
</comment>
<feature type="transmembrane region" description="Helical" evidence="2">
    <location>
        <begin position="139"/>
        <end position="159"/>
    </location>
</feature>
<feature type="region of interest" description="Disordered" evidence="1">
    <location>
        <begin position="608"/>
        <end position="627"/>
    </location>
</feature>
<evidence type="ECO:0000256" key="2">
    <source>
        <dbReference type="SAM" id="Phobius"/>
    </source>
</evidence>
<dbReference type="OrthoDB" id="427696at2759"/>
<feature type="transmembrane region" description="Helical" evidence="2">
    <location>
        <begin position="355"/>
        <end position="380"/>
    </location>
</feature>
<organism evidence="3 4">
    <name type="scientific">Symbiodinium pilosum</name>
    <name type="common">Dinoflagellate</name>
    <dbReference type="NCBI Taxonomy" id="2952"/>
    <lineage>
        <taxon>Eukaryota</taxon>
        <taxon>Sar</taxon>
        <taxon>Alveolata</taxon>
        <taxon>Dinophyceae</taxon>
        <taxon>Suessiales</taxon>
        <taxon>Symbiodiniaceae</taxon>
        <taxon>Symbiodinium</taxon>
    </lineage>
</organism>
<evidence type="ECO:0000313" key="3">
    <source>
        <dbReference type="EMBL" id="CAE7461031.1"/>
    </source>
</evidence>
<dbReference type="AlphaFoldDB" id="A0A812S560"/>
<protein>
    <submittedName>
        <fullName evidence="3">Uncharacterized protein</fullName>
    </submittedName>
</protein>
<reference evidence="3" key="1">
    <citation type="submission" date="2021-02" db="EMBL/GenBank/DDBJ databases">
        <authorList>
            <person name="Dougan E. K."/>
            <person name="Rhodes N."/>
            <person name="Thang M."/>
            <person name="Chan C."/>
        </authorList>
    </citation>
    <scope>NUCLEOTIDE SEQUENCE</scope>
</reference>
<feature type="transmembrane region" description="Helical" evidence="2">
    <location>
        <begin position="180"/>
        <end position="200"/>
    </location>
</feature>
<dbReference type="Proteomes" id="UP000649617">
    <property type="component" value="Unassembled WGS sequence"/>
</dbReference>
<dbReference type="EMBL" id="CAJNIZ010022336">
    <property type="protein sequence ID" value="CAE7461031.1"/>
    <property type="molecule type" value="Genomic_DNA"/>
</dbReference>
<evidence type="ECO:0000256" key="1">
    <source>
        <dbReference type="SAM" id="MobiDB-lite"/>
    </source>
</evidence>
<evidence type="ECO:0000313" key="4">
    <source>
        <dbReference type="Proteomes" id="UP000649617"/>
    </source>
</evidence>